<name>A0AAV4SNN7_CAEEX</name>
<gene>
    <name evidence="1" type="ORF">CEXT_254531</name>
</gene>
<dbReference type="Proteomes" id="UP001054945">
    <property type="component" value="Unassembled WGS sequence"/>
</dbReference>
<dbReference type="AlphaFoldDB" id="A0AAV4SNN7"/>
<reference evidence="1 2" key="1">
    <citation type="submission" date="2021-06" db="EMBL/GenBank/DDBJ databases">
        <title>Caerostris extrusa draft genome.</title>
        <authorList>
            <person name="Kono N."/>
            <person name="Arakawa K."/>
        </authorList>
    </citation>
    <scope>NUCLEOTIDE SEQUENCE [LARGE SCALE GENOMIC DNA]</scope>
</reference>
<evidence type="ECO:0000313" key="2">
    <source>
        <dbReference type="Proteomes" id="UP001054945"/>
    </source>
</evidence>
<organism evidence="1 2">
    <name type="scientific">Caerostris extrusa</name>
    <name type="common">Bark spider</name>
    <name type="synonym">Caerostris bankana</name>
    <dbReference type="NCBI Taxonomy" id="172846"/>
    <lineage>
        <taxon>Eukaryota</taxon>
        <taxon>Metazoa</taxon>
        <taxon>Ecdysozoa</taxon>
        <taxon>Arthropoda</taxon>
        <taxon>Chelicerata</taxon>
        <taxon>Arachnida</taxon>
        <taxon>Araneae</taxon>
        <taxon>Araneomorphae</taxon>
        <taxon>Entelegynae</taxon>
        <taxon>Araneoidea</taxon>
        <taxon>Araneidae</taxon>
        <taxon>Caerostris</taxon>
    </lineage>
</organism>
<protein>
    <submittedName>
        <fullName evidence="1">Uncharacterized protein</fullName>
    </submittedName>
</protein>
<comment type="caution">
    <text evidence="1">The sequence shown here is derived from an EMBL/GenBank/DDBJ whole genome shotgun (WGS) entry which is preliminary data.</text>
</comment>
<keyword evidence="2" id="KW-1185">Reference proteome</keyword>
<sequence>MSTQSPIPQMQFIPTNPKITHFLVDLVKHCFVQHFPFTLMITNFPLAAVNGGSKSSLASEDPFFIFVWQQYRRQTIFKQCEIPGGLLLVHPSELNIVSSNTSPQVNDYKFSISRGKWWQQVIACIGRSIFHRRVATVSTSDDLQTVRNPRWLTPGPSIRGIDTQRHIGAQEKQLRPCMSRITGLFESRSLRFSFTFSFLSETKGVDNGLFFDQ</sequence>
<dbReference type="EMBL" id="BPLR01009950">
    <property type="protein sequence ID" value="GIY35715.1"/>
    <property type="molecule type" value="Genomic_DNA"/>
</dbReference>
<evidence type="ECO:0000313" key="1">
    <source>
        <dbReference type="EMBL" id="GIY35715.1"/>
    </source>
</evidence>
<proteinExistence type="predicted"/>
<accession>A0AAV4SNN7</accession>